<proteinExistence type="inferred from homology"/>
<feature type="region of interest" description="Disordered" evidence="2">
    <location>
        <begin position="1"/>
        <end position="245"/>
    </location>
</feature>
<dbReference type="PANTHER" id="PTHR16284">
    <property type="entry name" value="PROTEIN CDV3 HOMOLOG"/>
    <property type="match status" value="1"/>
</dbReference>
<feature type="compositionally biased region" description="Low complexity" evidence="2">
    <location>
        <begin position="138"/>
        <end position="150"/>
    </location>
</feature>
<feature type="compositionally biased region" description="Polar residues" evidence="2">
    <location>
        <begin position="217"/>
        <end position="245"/>
    </location>
</feature>
<evidence type="ECO:0008006" key="5">
    <source>
        <dbReference type="Google" id="ProtNLM"/>
    </source>
</evidence>
<accession>A0AAN8JNH4</accession>
<gene>
    <name evidence="3" type="ORF">SNE40_009080</name>
</gene>
<comment type="caution">
    <text evidence="3">The sequence shown here is derived from an EMBL/GenBank/DDBJ whole genome shotgun (WGS) entry which is preliminary data.</text>
</comment>
<organism evidence="3 4">
    <name type="scientific">Patella caerulea</name>
    <name type="common">Rayed Mediterranean limpet</name>
    <dbReference type="NCBI Taxonomy" id="87958"/>
    <lineage>
        <taxon>Eukaryota</taxon>
        <taxon>Metazoa</taxon>
        <taxon>Spiralia</taxon>
        <taxon>Lophotrochozoa</taxon>
        <taxon>Mollusca</taxon>
        <taxon>Gastropoda</taxon>
        <taxon>Patellogastropoda</taxon>
        <taxon>Patelloidea</taxon>
        <taxon>Patellidae</taxon>
        <taxon>Patella</taxon>
    </lineage>
</organism>
<sequence>MEEDSSIDDFFAKKDKNKKKSKSKMTTTTSELLSQMDERHARKQRQKREKETENQAGLTDRASKDIIGDKLKETEDWQDFEEEQEKDYSGLRIQTLQISRDPNEEKDEEEQEASQEEENDSSAKCTRDLTQGPWKQGAAPSVPAPVVVAPEPEKPKEDAPKTVGKYVPPSMRGSAGSSSSTPTPGPRVSRMGKKNAPNISSEMDFPSLGGSKAPAVQESSENIENPNQRGKLNLTLGNKFSALQN</sequence>
<dbReference type="EMBL" id="JAZGQO010000007">
    <property type="protein sequence ID" value="KAK6181156.1"/>
    <property type="molecule type" value="Genomic_DNA"/>
</dbReference>
<reference evidence="3 4" key="1">
    <citation type="submission" date="2024-01" db="EMBL/GenBank/DDBJ databases">
        <title>The genome of the rayed Mediterranean limpet Patella caerulea (Linnaeus, 1758).</title>
        <authorList>
            <person name="Anh-Thu Weber A."/>
            <person name="Halstead-Nussloch G."/>
        </authorList>
    </citation>
    <scope>NUCLEOTIDE SEQUENCE [LARGE SCALE GENOMIC DNA]</scope>
    <source>
        <strain evidence="3">AATW-2023a</strain>
        <tissue evidence="3">Whole specimen</tissue>
    </source>
</reference>
<dbReference type="Pfam" id="PF15359">
    <property type="entry name" value="CDV3"/>
    <property type="match status" value="1"/>
</dbReference>
<feature type="compositionally biased region" description="Basic and acidic residues" evidence="2">
    <location>
        <begin position="61"/>
        <end position="75"/>
    </location>
</feature>
<keyword evidence="4" id="KW-1185">Reference proteome</keyword>
<feature type="compositionally biased region" description="Acidic residues" evidence="2">
    <location>
        <begin position="76"/>
        <end position="85"/>
    </location>
</feature>
<name>A0AAN8JNH4_PATCE</name>
<dbReference type="Proteomes" id="UP001347796">
    <property type="component" value="Unassembled WGS sequence"/>
</dbReference>
<evidence type="ECO:0000256" key="1">
    <source>
        <dbReference type="ARBA" id="ARBA00006062"/>
    </source>
</evidence>
<dbReference type="PANTHER" id="PTHR16284:SF13">
    <property type="entry name" value="PROTEIN CDV3 HOMOLOG"/>
    <property type="match status" value="1"/>
</dbReference>
<feature type="compositionally biased region" description="Acidic residues" evidence="2">
    <location>
        <begin position="104"/>
        <end position="120"/>
    </location>
</feature>
<feature type="compositionally biased region" description="Low complexity" evidence="2">
    <location>
        <begin position="168"/>
        <end position="189"/>
    </location>
</feature>
<dbReference type="AlphaFoldDB" id="A0AAN8JNH4"/>
<comment type="similarity">
    <text evidence="1">Belongs to the CDV3 family.</text>
</comment>
<evidence type="ECO:0000256" key="2">
    <source>
        <dbReference type="SAM" id="MobiDB-lite"/>
    </source>
</evidence>
<dbReference type="GO" id="GO:0005737">
    <property type="term" value="C:cytoplasm"/>
    <property type="evidence" value="ECO:0007669"/>
    <property type="project" value="TreeGrafter"/>
</dbReference>
<evidence type="ECO:0000313" key="3">
    <source>
        <dbReference type="EMBL" id="KAK6181156.1"/>
    </source>
</evidence>
<feature type="compositionally biased region" description="Basic and acidic residues" evidence="2">
    <location>
        <begin position="151"/>
        <end position="160"/>
    </location>
</feature>
<protein>
    <recommendedName>
        <fullName evidence="5">Protein CDV3 homolog</fullName>
    </recommendedName>
</protein>
<dbReference type="InterPro" id="IPR026806">
    <property type="entry name" value="CDV3"/>
</dbReference>
<evidence type="ECO:0000313" key="4">
    <source>
        <dbReference type="Proteomes" id="UP001347796"/>
    </source>
</evidence>